<feature type="chain" id="PRO_5044815889" description="Fe2OG dioxygenase domain-containing protein" evidence="7">
    <location>
        <begin position="30"/>
        <end position="417"/>
    </location>
</feature>
<dbReference type="GO" id="GO:0031418">
    <property type="term" value="F:L-ascorbic acid binding"/>
    <property type="evidence" value="ECO:0007669"/>
    <property type="project" value="UniProtKB-KW"/>
</dbReference>
<evidence type="ECO:0000256" key="5">
    <source>
        <dbReference type="ARBA" id="ARBA00023002"/>
    </source>
</evidence>
<dbReference type="EMBL" id="JBJQND010000012">
    <property type="protein sequence ID" value="KAL3859384.1"/>
    <property type="molecule type" value="Genomic_DNA"/>
</dbReference>
<dbReference type="PANTHER" id="PTHR10869">
    <property type="entry name" value="PROLYL 4-HYDROXYLASE ALPHA SUBUNIT"/>
    <property type="match status" value="1"/>
</dbReference>
<dbReference type="Pfam" id="PF13640">
    <property type="entry name" value="2OG-FeII_Oxy_3"/>
    <property type="match status" value="1"/>
</dbReference>
<keyword evidence="6" id="KW-0408">Iron</keyword>
<dbReference type="InterPro" id="IPR044862">
    <property type="entry name" value="Pro_4_hyd_alph_FE2OG_OXY"/>
</dbReference>
<name>A0ABD3VCS1_SINWO</name>
<proteinExistence type="predicted"/>
<evidence type="ECO:0000256" key="3">
    <source>
        <dbReference type="ARBA" id="ARBA00022896"/>
    </source>
</evidence>
<feature type="domain" description="Fe2OG dioxygenase" evidence="8">
    <location>
        <begin position="234"/>
        <end position="399"/>
    </location>
</feature>
<organism evidence="9 10">
    <name type="scientific">Sinanodonta woodiana</name>
    <name type="common">Chinese pond mussel</name>
    <name type="synonym">Anodonta woodiana</name>
    <dbReference type="NCBI Taxonomy" id="1069815"/>
    <lineage>
        <taxon>Eukaryota</taxon>
        <taxon>Metazoa</taxon>
        <taxon>Spiralia</taxon>
        <taxon>Lophotrochozoa</taxon>
        <taxon>Mollusca</taxon>
        <taxon>Bivalvia</taxon>
        <taxon>Autobranchia</taxon>
        <taxon>Heteroconchia</taxon>
        <taxon>Palaeoheterodonta</taxon>
        <taxon>Unionida</taxon>
        <taxon>Unionoidea</taxon>
        <taxon>Unionidae</taxon>
        <taxon>Unioninae</taxon>
        <taxon>Sinanodonta</taxon>
    </lineage>
</organism>
<reference evidence="9 10" key="1">
    <citation type="submission" date="2024-11" db="EMBL/GenBank/DDBJ databases">
        <title>Chromosome-level genome assembly of the freshwater bivalve Anodonta woodiana.</title>
        <authorList>
            <person name="Chen X."/>
        </authorList>
    </citation>
    <scope>NUCLEOTIDE SEQUENCE [LARGE SCALE GENOMIC DNA]</scope>
    <source>
        <strain evidence="9">MN2024</strain>
        <tissue evidence="9">Gills</tissue>
    </source>
</reference>
<dbReference type="InterPro" id="IPR045054">
    <property type="entry name" value="P4HA-like"/>
</dbReference>
<evidence type="ECO:0000313" key="9">
    <source>
        <dbReference type="EMBL" id="KAL3859384.1"/>
    </source>
</evidence>
<dbReference type="GO" id="GO:0051213">
    <property type="term" value="F:dioxygenase activity"/>
    <property type="evidence" value="ECO:0007669"/>
    <property type="project" value="UniProtKB-KW"/>
</dbReference>
<keyword evidence="7" id="KW-0732">Signal</keyword>
<dbReference type="SMART" id="SM00702">
    <property type="entry name" value="P4Hc"/>
    <property type="match status" value="1"/>
</dbReference>
<protein>
    <recommendedName>
        <fullName evidence="8">Fe2OG dioxygenase domain-containing protein</fullName>
    </recommendedName>
</protein>
<sequence>MQSHMEIAESILLCLFVLVLVDNDAKIQAEHTATEKDATCIQQNNCEWERTLDGHSEIDHDQVTNGEMEEGDEENVDKYLSGFARFATSEVKTDDTGQPRFPEVEDSMSASYEYAPLPRRDPGKVGDTQEIEYSPGQVLKLITRAVQPPVFEIPEFLTSEECSIIIQTANNLGLKRSGVFGGDLEEELKTKDIADVSRISNQTWLTMAELGDLGASLTKRVASVTELPTAVIQRSEKLQVVSYSEGGHYHAHLDSSDHHASNDDKAPSDTPCCFQTNCAGVVNTPKWNTCCRLCRYITVMYYLSDVPAGGETAFPLADLSEEKYQAFLEDEDHDWSNLSYFCYNASLIVRPKKGTAIMWYNHHVDPETGYLGRSDQRSFHGGCDILKGSKWIANTWISAPPYYDRLKPSLHFNGREH</sequence>
<comment type="cofactor">
    <cofactor evidence="1">
        <name>L-ascorbate</name>
        <dbReference type="ChEBI" id="CHEBI:38290"/>
    </cofactor>
</comment>
<keyword evidence="10" id="KW-1185">Reference proteome</keyword>
<dbReference type="Gene3D" id="2.60.120.620">
    <property type="entry name" value="q2cbj1_9rhob like domain"/>
    <property type="match status" value="1"/>
</dbReference>
<evidence type="ECO:0000256" key="4">
    <source>
        <dbReference type="ARBA" id="ARBA00022964"/>
    </source>
</evidence>
<keyword evidence="4" id="KW-0223">Dioxygenase</keyword>
<comment type="caution">
    <text evidence="9">The sequence shown here is derived from an EMBL/GenBank/DDBJ whole genome shotgun (WGS) entry which is preliminary data.</text>
</comment>
<gene>
    <name evidence="9" type="ORF">ACJMK2_009607</name>
</gene>
<dbReference type="PANTHER" id="PTHR10869:SF246">
    <property type="entry name" value="TRANSMEMBRANE PROLYL 4-HYDROXYLASE"/>
    <property type="match status" value="1"/>
</dbReference>
<evidence type="ECO:0000313" key="10">
    <source>
        <dbReference type="Proteomes" id="UP001634394"/>
    </source>
</evidence>
<feature type="signal peptide" evidence="7">
    <location>
        <begin position="1"/>
        <end position="29"/>
    </location>
</feature>
<dbReference type="AlphaFoldDB" id="A0ABD3VCS1"/>
<evidence type="ECO:0000256" key="1">
    <source>
        <dbReference type="ARBA" id="ARBA00001961"/>
    </source>
</evidence>
<evidence type="ECO:0000256" key="2">
    <source>
        <dbReference type="ARBA" id="ARBA00022723"/>
    </source>
</evidence>
<dbReference type="Proteomes" id="UP001634394">
    <property type="component" value="Unassembled WGS sequence"/>
</dbReference>
<keyword evidence="2" id="KW-0479">Metal-binding</keyword>
<keyword evidence="5" id="KW-0560">Oxidoreductase</keyword>
<dbReference type="InterPro" id="IPR005123">
    <property type="entry name" value="Oxoglu/Fe-dep_dioxygenase_dom"/>
</dbReference>
<dbReference type="GO" id="GO:0046872">
    <property type="term" value="F:metal ion binding"/>
    <property type="evidence" value="ECO:0007669"/>
    <property type="project" value="UniProtKB-KW"/>
</dbReference>
<evidence type="ECO:0000256" key="6">
    <source>
        <dbReference type="ARBA" id="ARBA00023004"/>
    </source>
</evidence>
<keyword evidence="3" id="KW-0847">Vitamin C</keyword>
<dbReference type="InterPro" id="IPR006620">
    <property type="entry name" value="Pro_4_hyd_alph"/>
</dbReference>
<evidence type="ECO:0000259" key="8">
    <source>
        <dbReference type="PROSITE" id="PS51471"/>
    </source>
</evidence>
<accession>A0ABD3VCS1</accession>
<dbReference type="PROSITE" id="PS51471">
    <property type="entry name" value="FE2OG_OXY"/>
    <property type="match status" value="1"/>
</dbReference>
<evidence type="ECO:0000256" key="7">
    <source>
        <dbReference type="SAM" id="SignalP"/>
    </source>
</evidence>